<dbReference type="HOGENOM" id="CLU_214755_0_0_0"/>
<protein>
    <submittedName>
        <fullName evidence="1">Uncharacterized protein</fullName>
    </submittedName>
</protein>
<keyword evidence="2" id="KW-1185">Reference proteome</keyword>
<gene>
    <name evidence="1" type="ORF">U27_05004</name>
</gene>
<dbReference type="AlphaFoldDB" id="A0A081C0C6"/>
<evidence type="ECO:0000313" key="2">
    <source>
        <dbReference type="Proteomes" id="UP000030661"/>
    </source>
</evidence>
<dbReference type="EMBL" id="DF820466">
    <property type="protein sequence ID" value="GAK58031.1"/>
    <property type="molecule type" value="Genomic_DNA"/>
</dbReference>
<sequence>MSVGSPGAMKIQCTAKLQFRGCQQCAKLEFRATVS</sequence>
<name>A0A081C0C6_VECG1</name>
<reference evidence="1" key="1">
    <citation type="journal article" date="2015" name="PeerJ">
        <title>First genomic representation of candidate bacterial phylum KSB3 points to enhanced environmental sensing as a trigger of wastewater bulking.</title>
        <authorList>
            <person name="Sekiguchi Y."/>
            <person name="Ohashi A."/>
            <person name="Parks D.H."/>
            <person name="Yamauchi T."/>
            <person name="Tyson G.W."/>
            <person name="Hugenholtz P."/>
        </authorList>
    </citation>
    <scope>NUCLEOTIDE SEQUENCE [LARGE SCALE GENOMIC DNA]</scope>
</reference>
<evidence type="ECO:0000313" key="1">
    <source>
        <dbReference type="EMBL" id="GAK58031.1"/>
    </source>
</evidence>
<organism evidence="1">
    <name type="scientific">Vecturithrix granuli</name>
    <dbReference type="NCBI Taxonomy" id="1499967"/>
    <lineage>
        <taxon>Bacteria</taxon>
        <taxon>Candidatus Moduliflexota</taxon>
        <taxon>Candidatus Vecturitrichia</taxon>
        <taxon>Candidatus Vecturitrichales</taxon>
        <taxon>Candidatus Vecturitrichaceae</taxon>
        <taxon>Candidatus Vecturithrix</taxon>
    </lineage>
</organism>
<dbReference type="Proteomes" id="UP000030661">
    <property type="component" value="Unassembled WGS sequence"/>
</dbReference>
<dbReference type="STRING" id="1499967.U27_05004"/>
<proteinExistence type="predicted"/>
<accession>A0A081C0C6</accession>